<organism evidence="1 2">
    <name type="scientific">Candidatus Borkfalkia faecipullorum</name>
    <dbReference type="NCBI Taxonomy" id="2838510"/>
    <lineage>
        <taxon>Bacteria</taxon>
        <taxon>Bacillati</taxon>
        <taxon>Bacillota</taxon>
        <taxon>Clostridia</taxon>
        <taxon>Christensenellales</taxon>
        <taxon>Christensenellaceae</taxon>
        <taxon>Candidatus Borkfalkia</taxon>
    </lineage>
</organism>
<dbReference type="AlphaFoldDB" id="A0A9D2AEU3"/>
<protein>
    <submittedName>
        <fullName evidence="1">DUF4357 domain-containing protein</fullName>
    </submittedName>
</protein>
<reference evidence="1" key="2">
    <citation type="submission" date="2021-04" db="EMBL/GenBank/DDBJ databases">
        <authorList>
            <person name="Gilroy R."/>
        </authorList>
    </citation>
    <scope>NUCLEOTIDE SEQUENCE</scope>
    <source>
        <strain evidence="1">811</strain>
    </source>
</reference>
<proteinExistence type="predicted"/>
<accession>A0A9D2AEU3</accession>
<name>A0A9D2AEU3_9FIRM</name>
<gene>
    <name evidence="1" type="ORF">H9741_01370</name>
</gene>
<evidence type="ECO:0000313" key="2">
    <source>
        <dbReference type="Proteomes" id="UP000824204"/>
    </source>
</evidence>
<comment type="caution">
    <text evidence="1">The sequence shown here is derived from an EMBL/GenBank/DDBJ whole genome shotgun (WGS) entry which is preliminary data.</text>
</comment>
<reference evidence="1" key="1">
    <citation type="journal article" date="2021" name="PeerJ">
        <title>Extensive microbial diversity within the chicken gut microbiome revealed by metagenomics and culture.</title>
        <authorList>
            <person name="Gilroy R."/>
            <person name="Ravi A."/>
            <person name="Getino M."/>
            <person name="Pursley I."/>
            <person name="Horton D.L."/>
            <person name="Alikhan N.F."/>
            <person name="Baker D."/>
            <person name="Gharbi K."/>
            <person name="Hall N."/>
            <person name="Watson M."/>
            <person name="Adriaenssens E.M."/>
            <person name="Foster-Nyarko E."/>
            <person name="Jarju S."/>
            <person name="Secka A."/>
            <person name="Antonio M."/>
            <person name="Oren A."/>
            <person name="Chaudhuri R.R."/>
            <person name="La Ragione R."/>
            <person name="Hildebrand F."/>
            <person name="Pallen M.J."/>
        </authorList>
    </citation>
    <scope>NUCLEOTIDE SEQUENCE</scope>
    <source>
        <strain evidence="1">811</strain>
    </source>
</reference>
<dbReference type="EMBL" id="DXFX01000016">
    <property type="protein sequence ID" value="HIX07104.1"/>
    <property type="molecule type" value="Genomic_DNA"/>
</dbReference>
<evidence type="ECO:0000313" key="1">
    <source>
        <dbReference type="EMBL" id="HIX07104.1"/>
    </source>
</evidence>
<dbReference type="Proteomes" id="UP000824204">
    <property type="component" value="Unassembled WGS sequence"/>
</dbReference>
<sequence length="129" mass="14521">MEIKITIKPRNRDCYANAIYDTESNTVTILKESKMRENEIPSIPVNAHIIREQLKKGGIVDQRGVFLGDYIMSSKRQTKTPLSVAATVITGRAANGLVEWKVNDDGQLVLLKDYLKDRNLIDDSDADEN</sequence>